<keyword evidence="5" id="KW-1133">Transmembrane helix</keyword>
<reference evidence="14" key="2">
    <citation type="submission" date="2017-10" db="EMBL/GenBank/DDBJ databases">
        <title>Ladona fulva Genome sequencing and assembly.</title>
        <authorList>
            <person name="Murali S."/>
            <person name="Richards S."/>
            <person name="Bandaranaike D."/>
            <person name="Bellair M."/>
            <person name="Blankenburg K."/>
            <person name="Chao H."/>
            <person name="Dinh H."/>
            <person name="Doddapaneni H."/>
            <person name="Dugan-Rocha S."/>
            <person name="Elkadiri S."/>
            <person name="Gnanaolivu R."/>
            <person name="Hernandez B."/>
            <person name="Skinner E."/>
            <person name="Javaid M."/>
            <person name="Lee S."/>
            <person name="Li M."/>
            <person name="Ming W."/>
            <person name="Munidasa M."/>
            <person name="Muniz J."/>
            <person name="Nguyen L."/>
            <person name="Hughes D."/>
            <person name="Osuji N."/>
            <person name="Pu L.-L."/>
            <person name="Puazo M."/>
            <person name="Qu C."/>
            <person name="Quiroz J."/>
            <person name="Raj R."/>
            <person name="Weissenberger G."/>
            <person name="Xin Y."/>
            <person name="Zou X."/>
            <person name="Han Y."/>
            <person name="Worley K."/>
            <person name="Muzny D."/>
            <person name="Gibbs R."/>
        </authorList>
    </citation>
    <scope>NUCLEOTIDE SEQUENCE</scope>
    <source>
        <strain evidence="14">Sampled in the wild</strain>
    </source>
</reference>
<evidence type="ECO:0000256" key="1">
    <source>
        <dbReference type="ARBA" id="ARBA00004141"/>
    </source>
</evidence>
<keyword evidence="7" id="KW-0443">Lipid metabolism</keyword>
<comment type="caution">
    <text evidence="14">The sequence shown here is derived from an EMBL/GenBank/DDBJ whole genome shotgun (WGS) entry which is preliminary data.</text>
</comment>
<reference evidence="14" key="1">
    <citation type="submission" date="2013-04" db="EMBL/GenBank/DDBJ databases">
        <authorList>
            <person name="Qu J."/>
            <person name="Murali S.C."/>
            <person name="Bandaranaike D."/>
            <person name="Bellair M."/>
            <person name="Blankenburg K."/>
            <person name="Chao H."/>
            <person name="Dinh H."/>
            <person name="Doddapaneni H."/>
            <person name="Downs B."/>
            <person name="Dugan-Rocha S."/>
            <person name="Elkadiri S."/>
            <person name="Gnanaolivu R.D."/>
            <person name="Hernandez B."/>
            <person name="Javaid M."/>
            <person name="Jayaseelan J.C."/>
            <person name="Lee S."/>
            <person name="Li M."/>
            <person name="Ming W."/>
            <person name="Munidasa M."/>
            <person name="Muniz J."/>
            <person name="Nguyen L."/>
            <person name="Ongeri F."/>
            <person name="Osuji N."/>
            <person name="Pu L.-L."/>
            <person name="Puazo M."/>
            <person name="Qu C."/>
            <person name="Quiroz J."/>
            <person name="Raj R."/>
            <person name="Weissenberger G."/>
            <person name="Xin Y."/>
            <person name="Zou X."/>
            <person name="Han Y."/>
            <person name="Richards S."/>
            <person name="Worley K."/>
            <person name="Muzny D."/>
            <person name="Gibbs R."/>
        </authorList>
    </citation>
    <scope>NUCLEOTIDE SEQUENCE</scope>
    <source>
        <strain evidence="14">Sampled in the wild</strain>
    </source>
</reference>
<comment type="function">
    <text evidence="9">Catalyzes the reduction of all-trans-retinal to all-trans-retinol in the presence of NADPH.</text>
</comment>
<dbReference type="Gene3D" id="3.40.50.720">
    <property type="entry name" value="NAD(P)-binding Rossmann-like Domain"/>
    <property type="match status" value="1"/>
</dbReference>
<dbReference type="AlphaFoldDB" id="A0A8K0P218"/>
<evidence type="ECO:0000256" key="3">
    <source>
        <dbReference type="ARBA" id="ARBA00022692"/>
    </source>
</evidence>
<dbReference type="PANTHER" id="PTHR24322:SF736">
    <property type="entry name" value="RETINOL DEHYDROGENASE 10"/>
    <property type="match status" value="1"/>
</dbReference>
<dbReference type="InterPro" id="IPR036291">
    <property type="entry name" value="NAD(P)-bd_dom_sf"/>
</dbReference>
<dbReference type="PRINTS" id="PR00081">
    <property type="entry name" value="GDHRDH"/>
</dbReference>
<feature type="region of interest" description="Disordered" evidence="13">
    <location>
        <begin position="387"/>
        <end position="410"/>
    </location>
</feature>
<keyword evidence="3" id="KW-0812">Transmembrane</keyword>
<dbReference type="PANTHER" id="PTHR24322">
    <property type="entry name" value="PKSB"/>
    <property type="match status" value="1"/>
</dbReference>
<accession>A0A8K0P218</accession>
<evidence type="ECO:0000256" key="5">
    <source>
        <dbReference type="ARBA" id="ARBA00022989"/>
    </source>
</evidence>
<evidence type="ECO:0000256" key="7">
    <source>
        <dbReference type="ARBA" id="ARBA00023098"/>
    </source>
</evidence>
<evidence type="ECO:0000256" key="8">
    <source>
        <dbReference type="ARBA" id="ARBA00023136"/>
    </source>
</evidence>
<dbReference type="SUPFAM" id="SSF51735">
    <property type="entry name" value="NAD(P)-binding Rossmann-fold domains"/>
    <property type="match status" value="1"/>
</dbReference>
<keyword evidence="6" id="KW-0560">Oxidoreductase</keyword>
<gene>
    <name evidence="14" type="ORF">J437_LFUL011018</name>
</gene>
<evidence type="ECO:0000256" key="13">
    <source>
        <dbReference type="SAM" id="MobiDB-lite"/>
    </source>
</evidence>
<evidence type="ECO:0000256" key="9">
    <source>
        <dbReference type="ARBA" id="ARBA00059620"/>
    </source>
</evidence>
<protein>
    <recommendedName>
        <fullName evidence="10">Short-chain dehydrogenase/reductase 3</fullName>
    </recommendedName>
    <alternativeName>
        <fullName evidence="11">Retinal short-chain dehydrogenase/reductase 1</fullName>
    </alternativeName>
</protein>
<dbReference type="InterPro" id="IPR002347">
    <property type="entry name" value="SDR_fam"/>
</dbReference>
<name>A0A8K0P218_LADFU</name>
<evidence type="ECO:0000256" key="10">
    <source>
        <dbReference type="ARBA" id="ARBA00068717"/>
    </source>
</evidence>
<feature type="compositionally biased region" description="Basic residues" evidence="13">
    <location>
        <begin position="395"/>
        <end position="410"/>
    </location>
</feature>
<dbReference type="GO" id="GO:0016020">
    <property type="term" value="C:membrane"/>
    <property type="evidence" value="ECO:0007669"/>
    <property type="project" value="UniProtKB-SubCell"/>
</dbReference>
<dbReference type="PRINTS" id="PR00080">
    <property type="entry name" value="SDRFAMILY"/>
</dbReference>
<evidence type="ECO:0000256" key="2">
    <source>
        <dbReference type="ARBA" id="ARBA00006484"/>
    </source>
</evidence>
<keyword evidence="8" id="KW-0472">Membrane</keyword>
<dbReference type="Pfam" id="PF00106">
    <property type="entry name" value="adh_short"/>
    <property type="match status" value="1"/>
</dbReference>
<keyword evidence="15" id="KW-1185">Reference proteome</keyword>
<evidence type="ECO:0000256" key="11">
    <source>
        <dbReference type="ARBA" id="ARBA00082544"/>
    </source>
</evidence>
<evidence type="ECO:0000313" key="15">
    <source>
        <dbReference type="Proteomes" id="UP000792457"/>
    </source>
</evidence>
<evidence type="ECO:0000256" key="6">
    <source>
        <dbReference type="ARBA" id="ARBA00023002"/>
    </source>
</evidence>
<evidence type="ECO:0000313" key="14">
    <source>
        <dbReference type="EMBL" id="KAG8232910.1"/>
    </source>
</evidence>
<evidence type="ECO:0000256" key="4">
    <source>
        <dbReference type="ARBA" id="ARBA00022857"/>
    </source>
</evidence>
<comment type="similarity">
    <text evidence="2 12">Belongs to the short-chain dehydrogenases/reductases (SDR) family.</text>
</comment>
<comment type="subcellular location">
    <subcellularLocation>
        <location evidence="1">Membrane</location>
        <topology evidence="1">Multi-pass membrane protein</topology>
    </subcellularLocation>
</comment>
<dbReference type="Proteomes" id="UP000792457">
    <property type="component" value="Unassembled WGS sequence"/>
</dbReference>
<organism evidence="14 15">
    <name type="scientific">Ladona fulva</name>
    <name type="common">Scarce chaser dragonfly</name>
    <name type="synonym">Libellula fulva</name>
    <dbReference type="NCBI Taxonomy" id="123851"/>
    <lineage>
        <taxon>Eukaryota</taxon>
        <taxon>Metazoa</taxon>
        <taxon>Ecdysozoa</taxon>
        <taxon>Arthropoda</taxon>
        <taxon>Hexapoda</taxon>
        <taxon>Insecta</taxon>
        <taxon>Pterygota</taxon>
        <taxon>Palaeoptera</taxon>
        <taxon>Odonata</taxon>
        <taxon>Epiprocta</taxon>
        <taxon>Anisoptera</taxon>
        <taxon>Libelluloidea</taxon>
        <taxon>Libellulidae</taxon>
        <taxon>Ladona</taxon>
    </lineage>
</organism>
<dbReference type="EMBL" id="KZ308668">
    <property type="protein sequence ID" value="KAG8232910.1"/>
    <property type="molecule type" value="Genomic_DNA"/>
</dbReference>
<dbReference type="OrthoDB" id="6251714at2759"/>
<keyword evidence="4" id="KW-0521">NADP</keyword>
<sequence>MGFAIYDVPQGLRRLRASLVAAVTASPALLVAPTDELQIMKVDQRVVFKVLCAGILLIWVPLRSVFNSICSLFFKKPKRDMEKEIVLVTGAGRGLGRGMAIEFARLGATVVCWDINESGNKETAELASKYSRRKGAVRAYRCDVSNREEVLSVAEKVKEEVGDVTLLVNNAGIITAGRLETYKPEDIQRVVNVNFVSHFWTIEAFLPDMKTKNYGQIVCMSSMAALQPSEYMVPYSATKYAVTGLMDTLEEELLSSEYDNIQVTTVHPYFANSNNAMNQIDKQGDGFLGRNTAQFDKVSKKHCNLKAKNDIGGVSKALEDDEANITASCDLKFPAEQRFCAVAPPETIGSHHQGNRCGENVPILQEIVRSCDRQVITKKETEVCPCGTGTSSSHQMRKVHRRNAFRSTRR</sequence>
<dbReference type="GO" id="GO:0052650">
    <property type="term" value="F:all-trans-retinol dehydrogenase (NADP+) activity"/>
    <property type="evidence" value="ECO:0007669"/>
    <property type="project" value="UniProtKB-ARBA"/>
</dbReference>
<dbReference type="FunFam" id="3.40.50.720:FF:000131">
    <property type="entry name" value="Short-chain dehydrogenase/reductase 3"/>
    <property type="match status" value="1"/>
</dbReference>
<dbReference type="GO" id="GO:0005811">
    <property type="term" value="C:lipid droplet"/>
    <property type="evidence" value="ECO:0007669"/>
    <property type="project" value="TreeGrafter"/>
</dbReference>
<evidence type="ECO:0000256" key="12">
    <source>
        <dbReference type="RuleBase" id="RU000363"/>
    </source>
</evidence>
<proteinExistence type="inferred from homology"/>